<gene>
    <name evidence="5" type="primary">PPUP9080</name>
</gene>
<name>A0A0S7EJY6_9TELE</name>
<reference evidence="5" key="1">
    <citation type="submission" date="2014-12" db="EMBL/GenBank/DDBJ databases">
        <title>Parallel Evolution in Life History Adaptation Evident in the Tissue-Specific Poeciliopsis prolifica transcriptome.</title>
        <authorList>
            <person name="Jue N.K."/>
            <person name="Foley R.J."/>
            <person name="Obergfell C."/>
            <person name="Reznick D.N."/>
            <person name="O'Neill R.J."/>
            <person name="O'Neill M.J."/>
        </authorList>
    </citation>
    <scope>NUCLEOTIDE SEQUENCE</scope>
</reference>
<dbReference type="Gene3D" id="2.60.40.60">
    <property type="entry name" value="Cadherins"/>
    <property type="match status" value="1"/>
</dbReference>
<dbReference type="GO" id="GO:0005509">
    <property type="term" value="F:calcium ion binding"/>
    <property type="evidence" value="ECO:0007669"/>
    <property type="project" value="InterPro"/>
</dbReference>
<organism evidence="5">
    <name type="scientific">Poeciliopsis prolifica</name>
    <name type="common">blackstripe livebearer</name>
    <dbReference type="NCBI Taxonomy" id="188132"/>
    <lineage>
        <taxon>Eukaryota</taxon>
        <taxon>Metazoa</taxon>
        <taxon>Chordata</taxon>
        <taxon>Craniata</taxon>
        <taxon>Vertebrata</taxon>
        <taxon>Euteleostomi</taxon>
        <taxon>Actinopterygii</taxon>
        <taxon>Neopterygii</taxon>
        <taxon>Teleostei</taxon>
        <taxon>Neoteleostei</taxon>
        <taxon>Acanthomorphata</taxon>
        <taxon>Ovalentaria</taxon>
        <taxon>Atherinomorphae</taxon>
        <taxon>Cyprinodontiformes</taxon>
        <taxon>Poeciliidae</taxon>
        <taxon>Poeciliinae</taxon>
        <taxon>Poeciliopsis</taxon>
    </lineage>
</organism>
<dbReference type="InterPro" id="IPR002126">
    <property type="entry name" value="Cadherin-like_dom"/>
</dbReference>
<evidence type="ECO:0000256" key="1">
    <source>
        <dbReference type="ARBA" id="ARBA00004370"/>
    </source>
</evidence>
<dbReference type="InterPro" id="IPR015919">
    <property type="entry name" value="Cadherin-like_sf"/>
</dbReference>
<evidence type="ECO:0000313" key="5">
    <source>
        <dbReference type="EMBL" id="JAO05313.1"/>
    </source>
</evidence>
<dbReference type="CDD" id="cd11304">
    <property type="entry name" value="Cadherin_repeat"/>
    <property type="match status" value="1"/>
</dbReference>
<accession>A0A0S7EJY6</accession>
<keyword evidence="3" id="KW-0812">Transmembrane</keyword>
<keyword evidence="3" id="KW-1133">Transmembrane helix</keyword>
<evidence type="ECO:0000256" key="3">
    <source>
        <dbReference type="SAM" id="Phobius"/>
    </source>
</evidence>
<evidence type="ECO:0000256" key="2">
    <source>
        <dbReference type="ARBA" id="ARBA00023136"/>
    </source>
</evidence>
<proteinExistence type="predicted"/>
<evidence type="ECO:0000259" key="4">
    <source>
        <dbReference type="Pfam" id="PF00028"/>
    </source>
</evidence>
<dbReference type="AlphaFoldDB" id="A0A0S7EJY6"/>
<dbReference type="GO" id="GO:0016020">
    <property type="term" value="C:membrane"/>
    <property type="evidence" value="ECO:0007669"/>
    <property type="project" value="UniProtKB-SubCell"/>
</dbReference>
<comment type="subcellular location">
    <subcellularLocation>
        <location evidence="1">Membrane</location>
    </subcellularLocation>
</comment>
<keyword evidence="2 3" id="KW-0472">Membrane</keyword>
<feature type="domain" description="Cadherin" evidence="4">
    <location>
        <begin position="2"/>
        <end position="43"/>
    </location>
</feature>
<dbReference type="EMBL" id="GBYX01476364">
    <property type="protein sequence ID" value="JAO05313.1"/>
    <property type="molecule type" value="Transcribed_RNA"/>
</dbReference>
<dbReference type="SUPFAM" id="SSF49313">
    <property type="entry name" value="Cadherin-like"/>
    <property type="match status" value="1"/>
</dbReference>
<sequence>DTLVVNVAATDRDSGLNGKISYRLLSSPLHAFYIQKDNGKRRLFTCVSVYMVLFGSLIFVFVKEILFLQMFCFFFPHSAPKFAKNLTAASNILASVYVFKACVKNYEPEK</sequence>
<dbReference type="Pfam" id="PF00028">
    <property type="entry name" value="Cadherin"/>
    <property type="match status" value="1"/>
</dbReference>
<protein>
    <submittedName>
        <fullName evidence="5">PPUP9080</fullName>
    </submittedName>
</protein>
<dbReference type="GO" id="GO:0007156">
    <property type="term" value="P:homophilic cell adhesion via plasma membrane adhesion molecules"/>
    <property type="evidence" value="ECO:0007669"/>
    <property type="project" value="InterPro"/>
</dbReference>
<feature type="non-terminal residue" evidence="5">
    <location>
        <position position="1"/>
    </location>
</feature>
<feature type="transmembrane region" description="Helical" evidence="3">
    <location>
        <begin position="43"/>
        <end position="62"/>
    </location>
</feature>